<dbReference type="Gene3D" id="1.10.10.970">
    <property type="entry name" value="RNA 2'-phosphotransferase, Tpt1/KptA family, N-terminal domain"/>
    <property type="match status" value="1"/>
</dbReference>
<feature type="region of interest" description="Disordered" evidence="4">
    <location>
        <begin position="169"/>
        <end position="355"/>
    </location>
</feature>
<feature type="compositionally biased region" description="Polar residues" evidence="4">
    <location>
        <begin position="118"/>
        <end position="132"/>
    </location>
</feature>
<dbReference type="SUPFAM" id="SSF56399">
    <property type="entry name" value="ADP-ribosylation"/>
    <property type="match status" value="1"/>
</dbReference>
<evidence type="ECO:0000256" key="4">
    <source>
        <dbReference type="SAM" id="MobiDB-lite"/>
    </source>
</evidence>
<dbReference type="AlphaFoldDB" id="A0A8S3SG31"/>
<dbReference type="EC" id="2.7.1.160" evidence="2"/>
<proteinExistence type="predicted"/>
<dbReference type="PANTHER" id="PTHR12684:SF2">
    <property type="entry name" value="TRNA 2'-PHOSPHOTRANSFERASE 1"/>
    <property type="match status" value="1"/>
</dbReference>
<evidence type="ECO:0000256" key="3">
    <source>
        <dbReference type="ARBA" id="ARBA00047949"/>
    </source>
</evidence>
<dbReference type="EMBL" id="CAJPWZ010001635">
    <property type="protein sequence ID" value="CAG2219633.1"/>
    <property type="molecule type" value="Genomic_DNA"/>
</dbReference>
<organism evidence="5 6">
    <name type="scientific">Mytilus edulis</name>
    <name type="common">Blue mussel</name>
    <dbReference type="NCBI Taxonomy" id="6550"/>
    <lineage>
        <taxon>Eukaryota</taxon>
        <taxon>Metazoa</taxon>
        <taxon>Spiralia</taxon>
        <taxon>Lophotrochozoa</taxon>
        <taxon>Mollusca</taxon>
        <taxon>Bivalvia</taxon>
        <taxon>Autobranchia</taxon>
        <taxon>Pteriomorphia</taxon>
        <taxon>Mytilida</taxon>
        <taxon>Mytiloidea</taxon>
        <taxon>Mytilidae</taxon>
        <taxon>Mytilinae</taxon>
        <taxon>Mytilus</taxon>
    </lineage>
</organism>
<keyword evidence="6" id="KW-1185">Reference proteome</keyword>
<dbReference type="InterPro" id="IPR002745">
    <property type="entry name" value="Ptrans_KptA/Tpt1"/>
</dbReference>
<feature type="compositionally biased region" description="Basic and acidic residues" evidence="4">
    <location>
        <begin position="322"/>
        <end position="335"/>
    </location>
</feature>
<dbReference type="Pfam" id="PF01885">
    <property type="entry name" value="PTS_2-RNA"/>
    <property type="match status" value="1"/>
</dbReference>
<feature type="compositionally biased region" description="Polar residues" evidence="4">
    <location>
        <begin position="218"/>
        <end position="234"/>
    </location>
</feature>
<feature type="region of interest" description="Disordered" evidence="4">
    <location>
        <begin position="117"/>
        <end position="156"/>
    </location>
</feature>
<comment type="function">
    <text evidence="1">Catalyzes the last step of tRNA splicing, the transfer of the splice junction 2'-phosphate from ligated tRNA to NAD to produce ADP-ribose 1''-2'' cyclic phosphate.</text>
</comment>
<evidence type="ECO:0000256" key="1">
    <source>
        <dbReference type="ARBA" id="ARBA00003343"/>
    </source>
</evidence>
<dbReference type="Proteomes" id="UP000683360">
    <property type="component" value="Unassembled WGS sequence"/>
</dbReference>
<accession>A0A8S3SG31</accession>
<feature type="compositionally biased region" description="Polar residues" evidence="4">
    <location>
        <begin position="176"/>
        <end position="189"/>
    </location>
</feature>
<dbReference type="Pfam" id="PF12836">
    <property type="entry name" value="HHH_3"/>
    <property type="match status" value="1"/>
</dbReference>
<feature type="compositionally biased region" description="Gly residues" evidence="4">
    <location>
        <begin position="339"/>
        <end position="355"/>
    </location>
</feature>
<feature type="region of interest" description="Disordered" evidence="4">
    <location>
        <begin position="369"/>
        <end position="418"/>
    </location>
</feature>
<comment type="catalytic activity">
    <reaction evidence="3">
        <text>2'-phospho-[ligated tRNA] + NAD(+) = mature tRNA + ADP-alpha-D-ribose 1'',2''-cyclic phosphate + nicotinamide</text>
        <dbReference type="Rhea" id="RHEA:23324"/>
        <dbReference type="Rhea" id="RHEA-COMP:11106"/>
        <dbReference type="Rhea" id="RHEA-COMP:11107"/>
        <dbReference type="ChEBI" id="CHEBI:17154"/>
        <dbReference type="ChEBI" id="CHEBI:57540"/>
        <dbReference type="ChEBI" id="CHEBI:76596"/>
        <dbReference type="ChEBI" id="CHEBI:82883"/>
        <dbReference type="ChEBI" id="CHEBI:85027"/>
        <dbReference type="EC" id="2.7.1.160"/>
    </reaction>
</comment>
<feature type="compositionally biased region" description="Basic and acidic residues" evidence="4">
    <location>
        <begin position="267"/>
        <end position="279"/>
    </location>
</feature>
<dbReference type="InterPro" id="IPR042080">
    <property type="entry name" value="RNA_2'-PTrans_N"/>
</dbReference>
<keyword evidence="5" id="KW-0808">Transferase</keyword>
<dbReference type="OrthoDB" id="419694at2759"/>
<feature type="compositionally biased region" description="Polar residues" evidence="4">
    <location>
        <begin position="289"/>
        <end position="299"/>
    </location>
</feature>
<comment type="caution">
    <text evidence="5">The sequence shown here is derived from an EMBL/GenBank/DDBJ whole genome shotgun (WGS) entry which is preliminary data.</text>
</comment>
<reference evidence="5" key="1">
    <citation type="submission" date="2021-03" db="EMBL/GenBank/DDBJ databases">
        <authorList>
            <person name="Bekaert M."/>
        </authorList>
    </citation>
    <scope>NUCLEOTIDE SEQUENCE</scope>
</reference>
<dbReference type="Gene3D" id="1.10.150.280">
    <property type="entry name" value="AF1531-like domain"/>
    <property type="match status" value="1"/>
</dbReference>
<protein>
    <recommendedName>
        <fullName evidence="2">2'-phosphotransferase</fullName>
        <ecNumber evidence="2">2.7.1.160</ecNumber>
    </recommendedName>
</protein>
<sequence length="553" mass="60621">MSIININTCSFQELLQLPGIGIKTGEQIMDIREGKGFVTESDLATISHLRVTMALLSRLDFNQNGGGQNNGPPPEAQGRHNEMLSRVNTLIDGGHVASQGTPSRVHVQSAFKQEAWHQGQSPGPWNGPSQMDSAFLECSPYSGDAGARPKTPGNWDGGYREQITKNEWSQPIMGDPNQSNPQHQGSSIKTKQHWPGEASAWDKTVPTKRGAPSYPMGHTSNYAGQGSAPCTQPAHTGGGQYETPRSRYGKWQDNRGEDSRQAPAPMYEERPNYRGEDPRQTPARAYGDRQSQNQYNQGYTPVPPQGVTTGESYGQHAYPMPHNEDRPRENIRGPDSRGGARGTLGGVSKGTKCGGSDLGISLSRISLSGERGNAQNTTRSRGVVSLESEGEGTQDTESVNNLAPECPLEDKGNASSDSEEEVIQDHGVDRRLSKPLIYVLRHGASKWGLKVLPGGFVYVDELLSRHPGLSGYTLKELIRLVEVDVDKRFTLERDQDHGGWKIKANQGHSIEVGSFGMPSVEENTVAHVYHYTTMLAWGDIEEEGLRRMNELHY</sequence>
<feature type="compositionally biased region" description="Basic and acidic residues" evidence="4">
    <location>
        <begin position="250"/>
        <end position="260"/>
    </location>
</feature>
<name>A0A8S3SG31_MYTED</name>
<evidence type="ECO:0000313" key="5">
    <source>
        <dbReference type="EMBL" id="CAG2219633.1"/>
    </source>
</evidence>
<dbReference type="GO" id="GO:0000215">
    <property type="term" value="F:tRNA 2'-phosphotransferase activity"/>
    <property type="evidence" value="ECO:0007669"/>
    <property type="project" value="UniProtKB-EC"/>
</dbReference>
<dbReference type="InterPro" id="IPR010994">
    <property type="entry name" value="RuvA_2-like"/>
</dbReference>
<gene>
    <name evidence="5" type="ORF">MEDL_33156</name>
</gene>
<dbReference type="PANTHER" id="PTHR12684">
    <property type="entry name" value="PUTATIVE PHOSPHOTRANSFERASE"/>
    <property type="match status" value="1"/>
</dbReference>
<dbReference type="SUPFAM" id="SSF47781">
    <property type="entry name" value="RuvA domain 2-like"/>
    <property type="match status" value="1"/>
</dbReference>
<dbReference type="GO" id="GO:0006388">
    <property type="term" value="P:tRNA splicing, via endonucleolytic cleavage and ligation"/>
    <property type="evidence" value="ECO:0007669"/>
    <property type="project" value="TreeGrafter"/>
</dbReference>
<evidence type="ECO:0000313" key="6">
    <source>
        <dbReference type="Proteomes" id="UP000683360"/>
    </source>
</evidence>
<evidence type="ECO:0000256" key="2">
    <source>
        <dbReference type="ARBA" id="ARBA00012007"/>
    </source>
</evidence>